<evidence type="ECO:0000256" key="2">
    <source>
        <dbReference type="ARBA" id="ARBA00005656"/>
    </source>
</evidence>
<dbReference type="InterPro" id="IPR012147">
    <property type="entry name" value="P_Ac_Bu_trans"/>
</dbReference>
<proteinExistence type="inferred from homology"/>
<dbReference type="Proteomes" id="UP000830167">
    <property type="component" value="Chromosome"/>
</dbReference>
<name>A0ABY4CHX0_9BACL</name>
<sequence length="341" mass="37157">MQNQHWTPKLEQLRQQAFRLEHRIVITDGDDERALNAIEKISSGRETCSLHFILLGDETRIHRRLHSLPVSVTVRDPIQDPELTQFAELYRERCFRRGKLVPSLDEAVKRMSRAEYFGAALVAIGQAEGMVGGSSIPTGHVLKAGLEVVGLHQESKLVSGAFIMMLPHSLPGGQDMLVFADCAVVPDPNSEQLSAIALDASKLAQIVAGLSPVVAFLSFSTKGSAEHLVLDKIRKSVEIIRQRQPNLIVDGELQADAALIPDIANRKAPQSLVRGQANVLIFPDLNAGNIGYKLVERLANAKALGVILSGFAKPINDLSRGCSAEDIVDMVCVTALQAEKR</sequence>
<evidence type="ECO:0000259" key="5">
    <source>
        <dbReference type="Pfam" id="PF01515"/>
    </source>
</evidence>
<dbReference type="NCBIfam" id="NF007233">
    <property type="entry name" value="PRK09653.1"/>
    <property type="match status" value="1"/>
</dbReference>
<feature type="domain" description="Phosphate acetyl/butaryl transferase" evidence="5">
    <location>
        <begin position="11"/>
        <end position="335"/>
    </location>
</feature>
<dbReference type="RefSeq" id="WP_347436702.1">
    <property type="nucleotide sequence ID" value="NZ_CP089291.1"/>
</dbReference>
<dbReference type="PANTHER" id="PTHR43356:SF3">
    <property type="entry name" value="PHOSPHATE ACETYLTRANSFERASE"/>
    <property type="match status" value="1"/>
</dbReference>
<keyword evidence="7" id="KW-1185">Reference proteome</keyword>
<keyword evidence="3" id="KW-0808">Transferase</keyword>
<evidence type="ECO:0000256" key="1">
    <source>
        <dbReference type="ARBA" id="ARBA00000705"/>
    </source>
</evidence>
<evidence type="ECO:0000313" key="7">
    <source>
        <dbReference type="Proteomes" id="UP000830167"/>
    </source>
</evidence>
<evidence type="ECO:0000256" key="4">
    <source>
        <dbReference type="ARBA" id="ARBA00023315"/>
    </source>
</evidence>
<dbReference type="InterPro" id="IPR042113">
    <property type="entry name" value="P_AcTrfase_dom1"/>
</dbReference>
<dbReference type="PANTHER" id="PTHR43356">
    <property type="entry name" value="PHOSPHATE ACETYLTRANSFERASE"/>
    <property type="match status" value="1"/>
</dbReference>
<dbReference type="SUPFAM" id="SSF53659">
    <property type="entry name" value="Isocitrate/Isopropylmalate dehydrogenase-like"/>
    <property type="match status" value="1"/>
</dbReference>
<accession>A0ABY4CHX0</accession>
<comment type="similarity">
    <text evidence="2">Belongs to the phosphate acetyltransferase and butyryltransferase family.</text>
</comment>
<evidence type="ECO:0000313" key="6">
    <source>
        <dbReference type="EMBL" id="UOF90008.1"/>
    </source>
</evidence>
<dbReference type="Gene3D" id="3.40.50.10750">
    <property type="entry name" value="Isocitrate/Isopropylmalate dehydrogenase-like"/>
    <property type="match status" value="1"/>
</dbReference>
<dbReference type="InterPro" id="IPR050500">
    <property type="entry name" value="Phos_Acetyltrans/Butyryltrans"/>
</dbReference>
<dbReference type="Gene3D" id="3.40.50.10950">
    <property type="match status" value="1"/>
</dbReference>
<dbReference type="PIRSF" id="PIRSF000428">
    <property type="entry name" value="P_Ac_trans"/>
    <property type="match status" value="1"/>
</dbReference>
<reference evidence="6" key="1">
    <citation type="submission" date="2021-12" db="EMBL/GenBank/DDBJ databases">
        <title>Alicyclobacillaceae gen. nov., sp. nov., isolated from chalcocite enrichment system.</title>
        <authorList>
            <person name="Jiang Z."/>
        </authorList>
    </citation>
    <scope>NUCLEOTIDE SEQUENCE</scope>
    <source>
        <strain evidence="6">MYW30-H2</strain>
    </source>
</reference>
<protein>
    <submittedName>
        <fullName evidence="6">Phosphotransacetylase</fullName>
    </submittedName>
</protein>
<dbReference type="InterPro" id="IPR042112">
    <property type="entry name" value="P_AcTrfase_dom2"/>
</dbReference>
<dbReference type="Pfam" id="PF01515">
    <property type="entry name" value="PTA_PTB"/>
    <property type="match status" value="1"/>
</dbReference>
<evidence type="ECO:0000256" key="3">
    <source>
        <dbReference type="ARBA" id="ARBA00022679"/>
    </source>
</evidence>
<dbReference type="InterPro" id="IPR002505">
    <property type="entry name" value="PTA_PTB"/>
</dbReference>
<keyword evidence="4" id="KW-0012">Acyltransferase</keyword>
<gene>
    <name evidence="6" type="ORF">LSG31_19400</name>
</gene>
<comment type="catalytic activity">
    <reaction evidence="1">
        <text>acetyl-CoA + phosphate = acetyl phosphate + CoA</text>
        <dbReference type="Rhea" id="RHEA:19521"/>
        <dbReference type="ChEBI" id="CHEBI:22191"/>
        <dbReference type="ChEBI" id="CHEBI:43474"/>
        <dbReference type="ChEBI" id="CHEBI:57287"/>
        <dbReference type="ChEBI" id="CHEBI:57288"/>
        <dbReference type="EC" id="2.3.1.8"/>
    </reaction>
</comment>
<dbReference type="EMBL" id="CP089291">
    <property type="protein sequence ID" value="UOF90008.1"/>
    <property type="molecule type" value="Genomic_DNA"/>
</dbReference>
<organism evidence="6 7">
    <name type="scientific">Fodinisporobacter ferrooxydans</name>
    <dbReference type="NCBI Taxonomy" id="2901836"/>
    <lineage>
        <taxon>Bacteria</taxon>
        <taxon>Bacillati</taxon>
        <taxon>Bacillota</taxon>
        <taxon>Bacilli</taxon>
        <taxon>Bacillales</taxon>
        <taxon>Alicyclobacillaceae</taxon>
        <taxon>Fodinisporobacter</taxon>
    </lineage>
</organism>